<evidence type="ECO:0000256" key="4">
    <source>
        <dbReference type="ARBA" id="ARBA00022490"/>
    </source>
</evidence>
<evidence type="ECO:0000256" key="9">
    <source>
        <dbReference type="SAM" id="MobiDB-lite"/>
    </source>
</evidence>
<dbReference type="InterPro" id="IPR000340">
    <property type="entry name" value="Dual-sp_phosphatase_cat-dom"/>
</dbReference>
<dbReference type="Pfam" id="PF00782">
    <property type="entry name" value="DSPc"/>
    <property type="match status" value="1"/>
</dbReference>
<dbReference type="EMBL" id="CACRXK020000638">
    <property type="protein sequence ID" value="CAB3983639.1"/>
    <property type="molecule type" value="Genomic_DNA"/>
</dbReference>
<dbReference type="InterPro" id="IPR029021">
    <property type="entry name" value="Prot-tyrosine_phosphatase-like"/>
</dbReference>
<dbReference type="GO" id="GO:0005856">
    <property type="term" value="C:cytoskeleton"/>
    <property type="evidence" value="ECO:0007669"/>
    <property type="project" value="UniProtKB-SubCell"/>
</dbReference>
<feature type="region of interest" description="Disordered" evidence="9">
    <location>
        <begin position="1176"/>
        <end position="1197"/>
    </location>
</feature>
<evidence type="ECO:0000256" key="8">
    <source>
        <dbReference type="ARBA" id="ARBA00048336"/>
    </source>
</evidence>
<feature type="compositionally biased region" description="Polar residues" evidence="9">
    <location>
        <begin position="1112"/>
        <end position="1121"/>
    </location>
</feature>
<dbReference type="PROSITE" id="PS00383">
    <property type="entry name" value="TYR_PHOSPHATASE_1"/>
    <property type="match status" value="1"/>
</dbReference>
<evidence type="ECO:0000256" key="1">
    <source>
        <dbReference type="ARBA" id="ARBA00004245"/>
    </source>
</evidence>
<evidence type="ECO:0000313" key="10">
    <source>
        <dbReference type="EMBL" id="CAB3983639.1"/>
    </source>
</evidence>
<dbReference type="InterPro" id="IPR043588">
    <property type="entry name" value="SSH-N"/>
</dbReference>
<keyword evidence="6" id="KW-0904">Protein phosphatase</keyword>
<dbReference type="OrthoDB" id="5967823at2759"/>
<dbReference type="InterPro" id="IPR020422">
    <property type="entry name" value="TYR_PHOSPHATASE_DUAL_dom"/>
</dbReference>
<keyword evidence="5" id="KW-0378">Hydrolase</keyword>
<name>A0A6S7G438_PARCT</name>
<comment type="catalytic activity">
    <reaction evidence="8">
        <text>O-phospho-L-threonyl-[protein] + H2O = L-threonyl-[protein] + phosphate</text>
        <dbReference type="Rhea" id="RHEA:47004"/>
        <dbReference type="Rhea" id="RHEA-COMP:11060"/>
        <dbReference type="Rhea" id="RHEA-COMP:11605"/>
        <dbReference type="ChEBI" id="CHEBI:15377"/>
        <dbReference type="ChEBI" id="CHEBI:30013"/>
        <dbReference type="ChEBI" id="CHEBI:43474"/>
        <dbReference type="ChEBI" id="CHEBI:61977"/>
        <dbReference type="EC" id="3.1.3.16"/>
    </reaction>
</comment>
<keyword evidence="7" id="KW-0206">Cytoskeleton</keyword>
<dbReference type="InterPro" id="IPR043587">
    <property type="entry name" value="Phosphatase_SSH-like"/>
</dbReference>
<feature type="compositionally biased region" description="Acidic residues" evidence="9">
    <location>
        <begin position="24"/>
        <end position="33"/>
    </location>
</feature>
<feature type="compositionally biased region" description="Basic and acidic residues" evidence="9">
    <location>
        <begin position="687"/>
        <end position="696"/>
    </location>
</feature>
<dbReference type="Proteomes" id="UP001152795">
    <property type="component" value="Unassembled WGS sequence"/>
</dbReference>
<dbReference type="FunFam" id="3.90.190.10:FF:000004">
    <property type="entry name" value="Protein phosphatase Slingshot homolog 2"/>
    <property type="match status" value="1"/>
</dbReference>
<proteinExistence type="inferred from homology"/>
<comment type="similarity">
    <text evidence="2">Belongs to the protein-tyrosine phosphatase family.</text>
</comment>
<feature type="compositionally biased region" description="Low complexity" evidence="9">
    <location>
        <begin position="529"/>
        <end position="541"/>
    </location>
</feature>
<dbReference type="Pfam" id="PF23040">
    <property type="entry name" value="PH_SSH1-like_1st"/>
    <property type="match status" value="1"/>
</dbReference>
<evidence type="ECO:0000256" key="3">
    <source>
        <dbReference type="ARBA" id="ARBA00013081"/>
    </source>
</evidence>
<dbReference type="InterPro" id="IPR014876">
    <property type="entry name" value="DEK_C"/>
</dbReference>
<dbReference type="EC" id="3.1.3.16" evidence="3"/>
<feature type="region of interest" description="Disordered" evidence="9">
    <location>
        <begin position="1212"/>
        <end position="1258"/>
    </location>
</feature>
<evidence type="ECO:0000256" key="6">
    <source>
        <dbReference type="ARBA" id="ARBA00022912"/>
    </source>
</evidence>
<dbReference type="PANTHER" id="PTHR45864">
    <property type="entry name" value="SLINGSHOT PROTEIN PHOSPHATASE HOMOLOG"/>
    <property type="match status" value="1"/>
</dbReference>
<keyword evidence="11" id="KW-1185">Reference proteome</keyword>
<dbReference type="SMART" id="SM00195">
    <property type="entry name" value="DSPc"/>
    <property type="match status" value="1"/>
</dbReference>
<gene>
    <name evidence="10" type="ORF">PACLA_8A044058</name>
</gene>
<feature type="compositionally biased region" description="Polar residues" evidence="9">
    <location>
        <begin position="7"/>
        <end position="19"/>
    </location>
</feature>
<dbReference type="InterPro" id="IPR016130">
    <property type="entry name" value="Tyr_Pase_AS"/>
</dbReference>
<dbReference type="PROSITE" id="PS51998">
    <property type="entry name" value="DEK_C"/>
    <property type="match status" value="1"/>
</dbReference>
<dbReference type="GO" id="GO:0003779">
    <property type="term" value="F:actin binding"/>
    <property type="evidence" value="ECO:0007669"/>
    <property type="project" value="InterPro"/>
</dbReference>
<dbReference type="PROSITE" id="PS50056">
    <property type="entry name" value="TYR_PHOSPHATASE_2"/>
    <property type="match status" value="1"/>
</dbReference>
<feature type="region of interest" description="Disordered" evidence="9">
    <location>
        <begin position="1068"/>
        <end position="1130"/>
    </location>
</feature>
<feature type="compositionally biased region" description="Basic and acidic residues" evidence="9">
    <location>
        <begin position="929"/>
        <end position="944"/>
    </location>
</feature>
<feature type="region of interest" description="Disordered" evidence="9">
    <location>
        <begin position="457"/>
        <end position="595"/>
    </location>
</feature>
<feature type="region of interest" description="Disordered" evidence="9">
    <location>
        <begin position="643"/>
        <end position="803"/>
    </location>
</feature>
<sequence length="1273" mass="142741">MSLVTIERSSSSDNLSQISGELAAESEEDQVDGELSEDVFARSRTTSSVEGFFASKGAAYAIPDGDFARKASLRGGEIQSHLQGMVNLIRDEDTMRLVVKVESEAKYTRYLSIVTTYGLSDEEESVILGFDWIEDKVTLGLVIPLWSNVSTTLDGDGGFEIKTELCNYVFKPVSVQTLWTSLLWIHKCLRIAHRAKHFDGGVSHAWLDYYQNRISSPRECINFWQSMDDVENKREICFSYFDKVKTDEELLKGSIRNKLKEILTRFDLEEVTCRQVREALEAEMKMSLQHLKGYVDEQLFVILGQMESASKITDHLYLGSEWNACNLQELKENNVGCILNVTKEVDNFFPGTFEYMNIRIYDIKEADLLRHWGKTYRFLHKAKERGLSSLVHCRRGISRSASSVIAYLMKENNMSLADAMKFVKSKRSIVQPNSGFWKQLIIYEGILKSSRNRHSSLFRRRSNSDTVNLAKLHHKKARHKNDADHVDNTPEHAHTLPRMASKLPPEEEGDGEGVQTSDGADQLDEEGSPDSMSSNEDVSSNSDEDLLSKTKRVIRRTVSEPAMAHADDVMITSPTRKPRARTFAERQAADTVQSPTRIVEDRENEDDGIWVHSKDGEDNVEVLQQEAEVSESMSECLNPDTVVISEPSASEENVVIVDETSEADEKMETSVGDTTNTEQLTSTGEAEPSKVSDDAKQVPCEESPRGDSLRDSPREDVDSPRENVDSPLEDMDSPCENVDSPLEGMDSPRENAGSPREDVDSPCEVVHSTREDVDSSREGFTREDHETPPPTPRQRSRSIGEKLEDKLLVKQGKFESSDNLKKVKLRGRVKRRERKAKSDLQLSGSGFVKRHTQIIEEQMLFSLLMNSDETLATLAVDFWKNNGGDNSNNGKQNAGCEAQCSGKNLDLESTITFVTTATDSEKNSGNQLEEDRQVYEKNSEISEAEKDCVKSTEDECCSSENSKKECDSNCEQNSAQVSEKISQNSPENCSGKKRCQELQDIVQEVNAEAKRDIATQSDTIRTVVVSQNELRHTSEGDDVTIDQMTWIDLTQHHGDVVKRRSAAFENNAKNGTKASLPQSPLSRDNSPPSRDDHEPNTCQEREQTQGNRMDDNTNSESVSHATNKDVPKLDLGDLAKDESLMQRSNSIIVEDYNSWEASSVQDRTRILENIIAKTGGSFPSPRSRARQDKLSNSEVEEQLQPRMNELNINTSSEADEGGKFHHSHGEDREASCPVEKRSEEPGDDSVFGDAPEVQTQTTTASCKTLPILDHHVL</sequence>
<keyword evidence="4" id="KW-0963">Cytoplasm</keyword>
<organism evidence="10 11">
    <name type="scientific">Paramuricea clavata</name>
    <name type="common">Red gorgonian</name>
    <name type="synonym">Violescent sea-whip</name>
    <dbReference type="NCBI Taxonomy" id="317549"/>
    <lineage>
        <taxon>Eukaryota</taxon>
        <taxon>Metazoa</taxon>
        <taxon>Cnidaria</taxon>
        <taxon>Anthozoa</taxon>
        <taxon>Octocorallia</taxon>
        <taxon>Malacalcyonacea</taxon>
        <taxon>Plexauridae</taxon>
        <taxon>Paramuricea</taxon>
    </lineage>
</organism>
<evidence type="ECO:0000256" key="2">
    <source>
        <dbReference type="ARBA" id="ARBA00009580"/>
    </source>
</evidence>
<feature type="compositionally biased region" description="Basic and acidic residues" evidence="9">
    <location>
        <begin position="767"/>
        <end position="787"/>
    </location>
</feature>
<evidence type="ECO:0000256" key="5">
    <source>
        <dbReference type="ARBA" id="ARBA00022801"/>
    </source>
</evidence>
<protein>
    <recommendedName>
        <fullName evidence="3">protein-serine/threonine phosphatase</fullName>
        <ecNumber evidence="3">3.1.3.16</ecNumber>
    </recommendedName>
</protein>
<reference evidence="10" key="1">
    <citation type="submission" date="2020-04" db="EMBL/GenBank/DDBJ databases">
        <authorList>
            <person name="Alioto T."/>
            <person name="Alioto T."/>
            <person name="Gomez Garrido J."/>
        </authorList>
    </citation>
    <scope>NUCLEOTIDE SEQUENCE</scope>
    <source>
        <strain evidence="10">A484AB</strain>
    </source>
</reference>
<feature type="compositionally biased region" description="Basic and acidic residues" evidence="9">
    <location>
        <begin position="1089"/>
        <end position="1111"/>
    </location>
</feature>
<evidence type="ECO:0000313" key="11">
    <source>
        <dbReference type="Proteomes" id="UP001152795"/>
    </source>
</evidence>
<evidence type="ECO:0000256" key="7">
    <source>
        <dbReference type="ARBA" id="ARBA00023212"/>
    </source>
</evidence>
<dbReference type="AlphaFoldDB" id="A0A6S7G438"/>
<dbReference type="PROSITE" id="PS50054">
    <property type="entry name" value="TYR_PHOSPHATASE_DUAL"/>
    <property type="match status" value="1"/>
</dbReference>
<feature type="region of interest" description="Disordered" evidence="9">
    <location>
        <begin position="919"/>
        <end position="944"/>
    </location>
</feature>
<feature type="region of interest" description="Disordered" evidence="9">
    <location>
        <begin position="1"/>
        <end position="33"/>
    </location>
</feature>
<comment type="caution">
    <text evidence="10">The sequence shown here is derived from an EMBL/GenBank/DDBJ whole genome shotgun (WGS) entry which is preliminary data.</text>
</comment>
<dbReference type="Pfam" id="PF08766">
    <property type="entry name" value="DEK_C"/>
    <property type="match status" value="1"/>
</dbReference>
<dbReference type="SUPFAM" id="SSF52799">
    <property type="entry name" value="(Phosphotyrosine protein) phosphatases II"/>
    <property type="match status" value="1"/>
</dbReference>
<feature type="compositionally biased region" description="Basic and acidic residues" evidence="9">
    <location>
        <begin position="480"/>
        <end position="494"/>
    </location>
</feature>
<accession>A0A6S7G438</accession>
<dbReference type="Gene3D" id="3.90.190.10">
    <property type="entry name" value="Protein tyrosine phosphatase superfamily"/>
    <property type="match status" value="1"/>
</dbReference>
<feature type="compositionally biased region" description="Polar residues" evidence="9">
    <location>
        <begin position="671"/>
        <end position="684"/>
    </location>
</feature>
<dbReference type="GO" id="GO:0030837">
    <property type="term" value="P:negative regulation of actin filament polymerization"/>
    <property type="evidence" value="ECO:0007669"/>
    <property type="project" value="InterPro"/>
</dbReference>
<feature type="compositionally biased region" description="Basic and acidic residues" evidence="9">
    <location>
        <begin position="702"/>
        <end position="724"/>
    </location>
</feature>
<comment type="subcellular location">
    <subcellularLocation>
        <location evidence="1">Cytoplasm</location>
        <location evidence="1">Cytoskeleton</location>
    </subcellularLocation>
</comment>
<dbReference type="Gene3D" id="1.10.10.60">
    <property type="entry name" value="Homeodomain-like"/>
    <property type="match status" value="1"/>
</dbReference>
<dbReference type="SUPFAM" id="SSF109715">
    <property type="entry name" value="DEK C-terminal domain"/>
    <property type="match status" value="1"/>
</dbReference>
<dbReference type="PANTHER" id="PTHR45864:SF2">
    <property type="entry name" value="PROTEIN PHOSPHATASE SLINGSHOT"/>
    <property type="match status" value="1"/>
</dbReference>
<dbReference type="GO" id="GO:0004722">
    <property type="term" value="F:protein serine/threonine phosphatase activity"/>
    <property type="evidence" value="ECO:0007669"/>
    <property type="project" value="UniProtKB-EC"/>
</dbReference>
<dbReference type="InterPro" id="IPR000387">
    <property type="entry name" value="Tyr_Pase_dom"/>
</dbReference>
<feature type="compositionally biased region" description="Basic and acidic residues" evidence="9">
    <location>
        <begin position="1216"/>
        <end position="1240"/>
    </location>
</feature>
<feature type="compositionally biased region" description="Polar residues" evidence="9">
    <location>
        <begin position="1068"/>
        <end position="1088"/>
    </location>
</feature>